<dbReference type="AlphaFoldDB" id="A0A512TM04"/>
<comment type="caution">
    <text evidence="1">The sequence shown here is derived from an EMBL/GenBank/DDBJ whole genome shotgun (WGS) entry which is preliminary data.</text>
</comment>
<name>A0A512TM04_CLOBU</name>
<evidence type="ECO:0000313" key="2">
    <source>
        <dbReference type="Proteomes" id="UP000321089"/>
    </source>
</evidence>
<evidence type="ECO:0000313" key="1">
    <source>
        <dbReference type="EMBL" id="GEQ21290.1"/>
    </source>
</evidence>
<accession>A0A512TM04</accession>
<dbReference type="EMBL" id="BKBC01000020">
    <property type="protein sequence ID" value="GEQ21290.1"/>
    <property type="molecule type" value="Genomic_DNA"/>
</dbReference>
<sequence>MTDINIYNRDEKILTSKIINEIRKVISKNNTKNITFIIQGGVLFKFEQ</sequence>
<gene>
    <name evidence="1" type="ORF">CBU02nite_17960</name>
</gene>
<dbReference type="Proteomes" id="UP000321089">
    <property type="component" value="Unassembled WGS sequence"/>
</dbReference>
<reference evidence="1 2" key="1">
    <citation type="submission" date="2019-07" db="EMBL/GenBank/DDBJ databases">
        <title>Whole genome shotgun sequence of Clostridium butyricum NBRC 3858.</title>
        <authorList>
            <person name="Hosoyama A."/>
            <person name="Uohara A."/>
            <person name="Ohji S."/>
            <person name="Ichikawa N."/>
        </authorList>
    </citation>
    <scope>NUCLEOTIDE SEQUENCE [LARGE SCALE GENOMIC DNA]</scope>
    <source>
        <strain evidence="1 2">NBRC 3858</strain>
    </source>
</reference>
<organism evidence="1 2">
    <name type="scientific">Clostridium butyricum</name>
    <dbReference type="NCBI Taxonomy" id="1492"/>
    <lineage>
        <taxon>Bacteria</taxon>
        <taxon>Bacillati</taxon>
        <taxon>Bacillota</taxon>
        <taxon>Clostridia</taxon>
        <taxon>Eubacteriales</taxon>
        <taxon>Clostridiaceae</taxon>
        <taxon>Clostridium</taxon>
    </lineage>
</organism>
<protein>
    <submittedName>
        <fullName evidence="1">Uncharacterized protein</fullName>
    </submittedName>
</protein>
<dbReference type="RefSeq" id="WP_171781663.1">
    <property type="nucleotide sequence ID" value="NZ_BKBC01000020.1"/>
</dbReference>
<proteinExistence type="predicted"/>